<proteinExistence type="predicted"/>
<protein>
    <submittedName>
        <fullName evidence="2">Uncharacterized protein</fullName>
    </submittedName>
</protein>
<dbReference type="GeneID" id="96264676"/>
<evidence type="ECO:0000313" key="2">
    <source>
        <dbReference type="EMBL" id="EMF57253.1"/>
    </source>
</evidence>
<accession>M3F6L8</accession>
<dbReference type="Proteomes" id="UP000030760">
    <property type="component" value="Unassembled WGS sequence"/>
</dbReference>
<sequence>MSYTEQDVRDGRRLMDDGRQNRLVIGDKLLSVTASGGEGVFDRYCDEISLNPGTARRYRHTARMCTPPVRQLIADSGVHVSYSVLREGARLAPSGKPYDENYSTLRSMLSRARETGAIRISVTQYQRALGTGPALQDLLDPAGDTSVSQYLGALLQENPAERDKILRDLVEEDADFRDAVKRAMDDKRRRDRDNRIDCPGEKPSKAQALARDLVLLRDQAVALMNRYPRAVSFTDEQRAACEEALGTVEVLAMWVKVRLGRETAGAEQAEARDLVTVS</sequence>
<reference evidence="3" key="1">
    <citation type="journal article" date="2013" name="Genome Announc.">
        <title>Draft Genome Sequence of Streptomyces bottropensis ATCC 25435, a Bottromycin-Producing Actinomycete.</title>
        <authorList>
            <person name="Zhang H."/>
            <person name="Zhou W."/>
            <person name="Zhuang Y."/>
            <person name="Liang X."/>
            <person name="Liu T."/>
        </authorList>
    </citation>
    <scope>NUCLEOTIDE SEQUENCE [LARGE SCALE GENOMIC DNA]</scope>
    <source>
        <strain evidence="3">ATCC 25435</strain>
    </source>
</reference>
<name>M3F6L8_9ACTN</name>
<gene>
    <name evidence="2" type="ORF">SBD_1415</name>
</gene>
<dbReference type="EMBL" id="KB405057">
    <property type="protein sequence ID" value="EMF57253.1"/>
    <property type="molecule type" value="Genomic_DNA"/>
</dbReference>
<evidence type="ECO:0000313" key="3">
    <source>
        <dbReference type="Proteomes" id="UP000030760"/>
    </source>
</evidence>
<organism evidence="2 3">
    <name type="scientific">Streptomyces bottropensis ATCC 25435</name>
    <dbReference type="NCBI Taxonomy" id="1054862"/>
    <lineage>
        <taxon>Bacteria</taxon>
        <taxon>Bacillati</taxon>
        <taxon>Actinomycetota</taxon>
        <taxon>Actinomycetes</taxon>
        <taxon>Kitasatosporales</taxon>
        <taxon>Streptomycetaceae</taxon>
        <taxon>Streptomyces</taxon>
    </lineage>
</organism>
<dbReference type="AlphaFoldDB" id="M3F6L8"/>
<dbReference type="RefSeq" id="WP_005475947.1">
    <property type="nucleotide sequence ID" value="NZ_KB405057.1"/>
</dbReference>
<evidence type="ECO:0000256" key="1">
    <source>
        <dbReference type="SAM" id="MobiDB-lite"/>
    </source>
</evidence>
<feature type="region of interest" description="Disordered" evidence="1">
    <location>
        <begin position="185"/>
        <end position="204"/>
    </location>
</feature>